<evidence type="ECO:0000313" key="1">
    <source>
        <dbReference type="EMBL" id="SVC71995.1"/>
    </source>
</evidence>
<name>A0A382PH82_9ZZZZ</name>
<feature type="non-terminal residue" evidence="1">
    <location>
        <position position="344"/>
    </location>
</feature>
<sequence>NVEDVCGVCDGGNTECGSFSIGTVTASTIEVLYSSLNDIGGAQFSIPGITYNGGNCGSGGDAGAAGFSVSCGSSGVIMVFSLSGDDIAAGSGVFTVIDYTDTDGGDEACLSGLIVSDPNAAQIPMGAGACGSFPASISTQLGLSLNADGNLDITYDSSEDIYGFQFDIPADLPGITITSGSGGDAGSLGFDVSVGSNLSYSTILGFSMQNAAIPAGSGILTTLEYCGSGDACFNNVIISDETGGEISSEGGDCAALPVYDEDVDADGICDHIDDCIGALDACGVCNGSGIPAGECDCFGNVEDCNGLCGGSATDLGCGCGNPAAQPDHDCSGNCTAADVEWAGD</sequence>
<feature type="non-terminal residue" evidence="1">
    <location>
        <position position="1"/>
    </location>
</feature>
<gene>
    <name evidence="1" type="ORF">METZ01_LOCUS324849</name>
</gene>
<reference evidence="1" key="1">
    <citation type="submission" date="2018-05" db="EMBL/GenBank/DDBJ databases">
        <authorList>
            <person name="Lanie J.A."/>
            <person name="Ng W.-L."/>
            <person name="Kazmierczak K.M."/>
            <person name="Andrzejewski T.M."/>
            <person name="Davidsen T.M."/>
            <person name="Wayne K.J."/>
            <person name="Tettelin H."/>
            <person name="Glass J.I."/>
            <person name="Rusch D."/>
            <person name="Podicherti R."/>
            <person name="Tsui H.-C.T."/>
            <person name="Winkler M.E."/>
        </authorList>
    </citation>
    <scope>NUCLEOTIDE SEQUENCE</scope>
</reference>
<accession>A0A382PH82</accession>
<protein>
    <submittedName>
        <fullName evidence="1">Uncharacterized protein</fullName>
    </submittedName>
</protein>
<proteinExistence type="predicted"/>
<dbReference type="AlphaFoldDB" id="A0A382PH82"/>
<dbReference type="EMBL" id="UINC01106966">
    <property type="protein sequence ID" value="SVC71995.1"/>
    <property type="molecule type" value="Genomic_DNA"/>
</dbReference>
<organism evidence="1">
    <name type="scientific">marine metagenome</name>
    <dbReference type="NCBI Taxonomy" id="408172"/>
    <lineage>
        <taxon>unclassified sequences</taxon>
        <taxon>metagenomes</taxon>
        <taxon>ecological metagenomes</taxon>
    </lineage>
</organism>